<evidence type="ECO:0000259" key="2">
    <source>
        <dbReference type="Pfam" id="PF08486"/>
    </source>
</evidence>
<dbReference type="NCBIfam" id="TIGR02669">
    <property type="entry name" value="SpoIID_LytB"/>
    <property type="match status" value="1"/>
</dbReference>
<keyword evidence="4" id="KW-1185">Reference proteome</keyword>
<evidence type="ECO:0000313" key="3">
    <source>
        <dbReference type="EMBL" id="MEQ2378757.1"/>
    </source>
</evidence>
<dbReference type="Pfam" id="PF08486">
    <property type="entry name" value="SpoIID"/>
    <property type="match status" value="1"/>
</dbReference>
<keyword evidence="1" id="KW-0812">Transmembrane</keyword>
<keyword evidence="1" id="KW-0472">Membrane</keyword>
<dbReference type="Proteomes" id="UP001442364">
    <property type="component" value="Unassembled WGS sequence"/>
</dbReference>
<dbReference type="EMBL" id="JBBMER010000002">
    <property type="protein sequence ID" value="MEQ2378757.1"/>
    <property type="molecule type" value="Genomic_DNA"/>
</dbReference>
<organism evidence="3 4">
    <name type="scientific">[Lactobacillus] rogosae</name>
    <dbReference type="NCBI Taxonomy" id="706562"/>
    <lineage>
        <taxon>Bacteria</taxon>
        <taxon>Bacillati</taxon>
        <taxon>Bacillota</taxon>
        <taxon>Clostridia</taxon>
        <taxon>Lachnospirales</taxon>
        <taxon>Lachnospiraceae</taxon>
        <taxon>Lachnospira</taxon>
    </lineage>
</organism>
<feature type="transmembrane region" description="Helical" evidence="1">
    <location>
        <begin position="12"/>
        <end position="33"/>
    </location>
</feature>
<keyword evidence="1" id="KW-1133">Transmembrane helix</keyword>
<accession>A0ABV1BTW4</accession>
<evidence type="ECO:0000313" key="4">
    <source>
        <dbReference type="Proteomes" id="UP001442364"/>
    </source>
</evidence>
<comment type="caution">
    <text evidence="3">The sequence shown here is derived from an EMBL/GenBank/DDBJ whole genome shotgun (WGS) entry which is preliminary data.</text>
</comment>
<reference evidence="3 4" key="1">
    <citation type="submission" date="2024-03" db="EMBL/GenBank/DDBJ databases">
        <title>Human intestinal bacterial collection.</title>
        <authorList>
            <person name="Pauvert C."/>
            <person name="Hitch T.C.A."/>
            <person name="Clavel T."/>
        </authorList>
    </citation>
    <scope>NUCLEOTIDE SEQUENCE [LARGE SCALE GENOMIC DNA]</scope>
    <source>
        <strain evidence="3 4">CLA-AA-H255</strain>
    </source>
</reference>
<name>A0ABV1BTW4_9FIRM</name>
<feature type="domain" description="Sporulation stage II protein D amidase enhancer LytB N-terminal" evidence="2">
    <location>
        <begin position="433"/>
        <end position="525"/>
    </location>
</feature>
<sequence length="766" mass="85767">MVKTVIIRKRTIFIYGLLVLVLAIGVVVLETFINKSNNDEYITYAQAAKMIAYANVDDTQAFETGEVWYKPYIEYVNINGYMQCEEPDDYIMMKDVYILSKKLNAGDTTFESIGVQSLSQLNNNNRVVTKQEFIDYYILLLPFCSNGKEVERVELGIAGTPAELNVSEWEMYTTKGKYIFDGIIATPYIDRQVLAIVRDNRLLCIERKISDEVDYSNVWLKYDNNGMLYVNFYGVEKKLKIGRVNDDIDNTLADIHLSKGKVKNISVKKDIIKGKVLSVTNEYVEIDEYGKVPLDEQFIIYDNVSDVKTHNYDEIIVGYSLQRFIVANGKVCGAIIGEELKHDNIRVMLKTTGYKDLFHNSVSLSSDSIIHITCADVQWDIAAGESFDIDSNDERLATGRIVLSTDDGSITINSIKRSQGNPSYKGNIELALYDEGIAVINEIDIEDYLKKVVPSEMPVSFGVNALKCQAVCARSYAYTQLTNNYYSEYGAHIDDSVSFQVYNNTYDSAEADEAVIATAGMVAVYNGELVKTYYYSTSCGYTADVCAWGSDEDNYPQYASVRAGTSDYNADIKSEKTFEQFITAKDSSDYDSEADMYRWKTVIGISELTAHFNSLIGSYLRKNGSVYILENGEPSDKVVNDIGDISSVKVIERGCGGVVAALMVEGSKETCIVKGENAVRSLMGNNKCAIITQSREIYNDILPSAFCIFKPVYDNGTLVSYEITGGGYGHGIGMSQNAVKKMSETMDYTDILKFFYNNIEIKNIND</sequence>
<dbReference type="RefSeq" id="WP_349153213.1">
    <property type="nucleotide sequence ID" value="NZ_JBBMER010000002.1"/>
</dbReference>
<proteinExistence type="predicted"/>
<gene>
    <name evidence="3" type="ORF">WMO14_02500</name>
</gene>
<protein>
    <submittedName>
        <fullName evidence="3">SpoIID/LytB domain-containing protein</fullName>
    </submittedName>
</protein>
<dbReference type="InterPro" id="IPR013486">
    <property type="entry name" value="SpoIID/LytB"/>
</dbReference>
<evidence type="ECO:0000256" key="1">
    <source>
        <dbReference type="SAM" id="Phobius"/>
    </source>
</evidence>
<dbReference type="InterPro" id="IPR013693">
    <property type="entry name" value="SpoIID/LytB_N"/>
</dbReference>